<evidence type="ECO:0000313" key="10">
    <source>
        <dbReference type="RefSeq" id="XP_028352932.1"/>
    </source>
</evidence>
<dbReference type="Proteomes" id="UP000248484">
    <property type="component" value="Chromosome 12"/>
</dbReference>
<dbReference type="Pfam" id="PF22623">
    <property type="entry name" value="zf-CCCH_9"/>
    <property type="match status" value="1"/>
</dbReference>
<evidence type="ECO:0000256" key="7">
    <source>
        <dbReference type="SAM" id="MobiDB-lite"/>
    </source>
</evidence>
<dbReference type="Pfam" id="PF00642">
    <property type="entry name" value="zf-CCCH"/>
    <property type="match status" value="1"/>
</dbReference>
<dbReference type="InterPro" id="IPR000571">
    <property type="entry name" value="Znf_CCCH"/>
</dbReference>
<feature type="zinc finger region" description="C3H1-type" evidence="6">
    <location>
        <begin position="308"/>
        <end position="335"/>
    </location>
</feature>
<dbReference type="STRING" id="9755.ENSPCTP00005011549"/>
<proteinExistence type="predicted"/>
<keyword evidence="5 6" id="KW-0862">Zinc</keyword>
<feature type="region of interest" description="Disordered" evidence="7">
    <location>
        <begin position="1"/>
        <end position="75"/>
    </location>
</feature>
<feature type="compositionally biased region" description="Basic and acidic residues" evidence="7">
    <location>
        <begin position="223"/>
        <end position="234"/>
    </location>
</feature>
<evidence type="ECO:0000256" key="1">
    <source>
        <dbReference type="ARBA" id="ARBA00022553"/>
    </source>
</evidence>
<dbReference type="Gene3D" id="4.10.1000.10">
    <property type="entry name" value="Zinc finger, CCCH-type"/>
    <property type="match status" value="1"/>
</dbReference>
<dbReference type="OrthoDB" id="411372at2759"/>
<gene>
    <name evidence="10" type="primary">ZC3H8</name>
</gene>
<keyword evidence="9" id="KW-1185">Reference proteome</keyword>
<feature type="domain" description="C3H1-type" evidence="8">
    <location>
        <begin position="308"/>
        <end position="335"/>
    </location>
</feature>
<feature type="zinc finger region" description="C3H1-type" evidence="6">
    <location>
        <begin position="365"/>
        <end position="388"/>
    </location>
</feature>
<dbReference type="SMART" id="SM00356">
    <property type="entry name" value="ZnF_C3H1"/>
    <property type="match status" value="3"/>
</dbReference>
<sequence length="407" mass="45870">MAPAATPSPGLKGRRDSSACRGPCPARRGRVRRPLEETPRQSPPGASSHASLAKRRRRQSLMAVPGGAWSSSGRGWYPAGPAVLPRLRGRSAPVRGFPCETPPPTDGEFQTCPNKRALKAMSGCEPGWAHSNRKHAKIGILQNVEQPSRDDTLENHQFRHFGNSTSRKNLRRRKSRSKDYDVYSDNDICSQESEDNFAKELQQYIQAKEMANVTQCLSLPEESVKKEGAKDTQKGKAVKQKNKNKNLKAVHKNGKQKKMKRKWPGTGDKGSNASLRNNGSQEQDGKLKEKQQPVRMSQGFINQHTVQRQGKQICKYFLERKCIKGDQCKFDHAAEIEKKKEMCKFYVQGYCTRGENCLYLHNEYPCKFYHTGAKCYQGEYCKFSHAPLTAETQELLAKVLDPEKKSS</sequence>
<keyword evidence="4 6" id="KW-0863">Zinc-finger</keyword>
<evidence type="ECO:0000313" key="9">
    <source>
        <dbReference type="Proteomes" id="UP000248484"/>
    </source>
</evidence>
<dbReference type="GO" id="GO:0008270">
    <property type="term" value="F:zinc ion binding"/>
    <property type="evidence" value="ECO:0007669"/>
    <property type="project" value="UniProtKB-KW"/>
</dbReference>
<dbReference type="CTD" id="84524"/>
<dbReference type="SUPFAM" id="SSF90229">
    <property type="entry name" value="CCCH zinc finger"/>
    <property type="match status" value="3"/>
</dbReference>
<evidence type="ECO:0000256" key="6">
    <source>
        <dbReference type="PROSITE-ProRule" id="PRU00723"/>
    </source>
</evidence>
<dbReference type="PANTHER" id="PTHR13119:SF32">
    <property type="entry name" value="ZINC FINGER CCCH DOMAIN-CONTAINING PROTEIN 8"/>
    <property type="match status" value="1"/>
</dbReference>
<organism evidence="9 10">
    <name type="scientific">Physeter macrocephalus</name>
    <name type="common">Sperm whale</name>
    <name type="synonym">Physeter catodon</name>
    <dbReference type="NCBI Taxonomy" id="9755"/>
    <lineage>
        <taxon>Eukaryota</taxon>
        <taxon>Metazoa</taxon>
        <taxon>Chordata</taxon>
        <taxon>Craniata</taxon>
        <taxon>Vertebrata</taxon>
        <taxon>Euteleostomi</taxon>
        <taxon>Mammalia</taxon>
        <taxon>Eutheria</taxon>
        <taxon>Laurasiatheria</taxon>
        <taxon>Artiodactyla</taxon>
        <taxon>Whippomorpha</taxon>
        <taxon>Cetacea</taxon>
        <taxon>Odontoceti</taxon>
        <taxon>Physeteridae</taxon>
        <taxon>Physeter</taxon>
    </lineage>
</organism>
<feature type="compositionally biased region" description="Basic and acidic residues" evidence="7">
    <location>
        <begin position="283"/>
        <end position="292"/>
    </location>
</feature>
<dbReference type="GO" id="GO:0005634">
    <property type="term" value="C:nucleus"/>
    <property type="evidence" value="ECO:0007669"/>
    <property type="project" value="TreeGrafter"/>
</dbReference>
<feature type="compositionally biased region" description="Polar residues" evidence="7">
    <location>
        <begin position="269"/>
        <end position="282"/>
    </location>
</feature>
<keyword evidence="3" id="KW-0677">Repeat</keyword>
<dbReference type="KEGG" id="pcad:102983249"/>
<dbReference type="Pfam" id="PF18345">
    <property type="entry name" value="zf_CCCH_4"/>
    <property type="match status" value="1"/>
</dbReference>
<dbReference type="FunCoup" id="A0A455BVZ1">
    <property type="interactions" value="814"/>
</dbReference>
<dbReference type="RefSeq" id="XP_028352932.1">
    <property type="nucleotide sequence ID" value="XM_028497131.1"/>
</dbReference>
<evidence type="ECO:0000256" key="5">
    <source>
        <dbReference type="ARBA" id="ARBA00022833"/>
    </source>
</evidence>
<evidence type="ECO:0000256" key="3">
    <source>
        <dbReference type="ARBA" id="ARBA00022737"/>
    </source>
</evidence>
<dbReference type="GO" id="GO:0045892">
    <property type="term" value="P:negative regulation of DNA-templated transcription"/>
    <property type="evidence" value="ECO:0007669"/>
    <property type="project" value="InterPro"/>
</dbReference>
<dbReference type="PANTHER" id="PTHR13119">
    <property type="entry name" value="ZINC FINGER CCCH DOMAIN-CONTAINING PROTEI"/>
    <property type="match status" value="1"/>
</dbReference>
<dbReference type="InterPro" id="IPR054361">
    <property type="entry name" value="Znf-CCCH_ZC3H4/6/8"/>
</dbReference>
<dbReference type="InterPro" id="IPR045124">
    <property type="entry name" value="Su(sable)-like"/>
</dbReference>
<reference evidence="10" key="1">
    <citation type="submission" date="2025-08" db="UniProtKB">
        <authorList>
            <consortium name="RefSeq"/>
        </authorList>
    </citation>
    <scope>IDENTIFICATION</scope>
    <source>
        <tissue evidence="10">Muscle</tissue>
    </source>
</reference>
<feature type="domain" description="C3H1-type" evidence="8">
    <location>
        <begin position="337"/>
        <end position="364"/>
    </location>
</feature>
<evidence type="ECO:0000259" key="8">
    <source>
        <dbReference type="PROSITE" id="PS50103"/>
    </source>
</evidence>
<feature type="zinc finger region" description="C3H1-type" evidence="6">
    <location>
        <begin position="337"/>
        <end position="364"/>
    </location>
</feature>
<feature type="domain" description="C3H1-type" evidence="8">
    <location>
        <begin position="365"/>
        <end position="388"/>
    </location>
</feature>
<name>A0A455BVZ1_PHYMC</name>
<keyword evidence="1" id="KW-0597">Phosphoprotein</keyword>
<keyword evidence="2 6" id="KW-0479">Metal-binding</keyword>
<dbReference type="AlphaFoldDB" id="A0A455BVZ1"/>
<dbReference type="GO" id="GO:0003723">
    <property type="term" value="F:RNA binding"/>
    <property type="evidence" value="ECO:0007669"/>
    <property type="project" value="InterPro"/>
</dbReference>
<protein>
    <submittedName>
        <fullName evidence="10">Zinc finger CCCH domain-containing protein 8</fullName>
    </submittedName>
</protein>
<feature type="region of interest" description="Disordered" evidence="7">
    <location>
        <begin position="223"/>
        <end position="292"/>
    </location>
</feature>
<feature type="compositionally biased region" description="Basic residues" evidence="7">
    <location>
        <begin position="236"/>
        <end position="263"/>
    </location>
</feature>
<dbReference type="PROSITE" id="PS50103">
    <property type="entry name" value="ZF_C3H1"/>
    <property type="match status" value="3"/>
</dbReference>
<dbReference type="GeneID" id="102983249"/>
<dbReference type="FunFam" id="4.10.1000.10:FF:000007">
    <property type="entry name" value="Zinc finger CCCH domain-containing protein 6"/>
    <property type="match status" value="1"/>
</dbReference>
<evidence type="ECO:0000256" key="2">
    <source>
        <dbReference type="ARBA" id="ARBA00022723"/>
    </source>
</evidence>
<dbReference type="InParanoid" id="A0A455BVZ1"/>
<accession>A0A455BVZ1</accession>
<evidence type="ECO:0000256" key="4">
    <source>
        <dbReference type="ARBA" id="ARBA00022771"/>
    </source>
</evidence>
<dbReference type="InterPro" id="IPR036855">
    <property type="entry name" value="Znf_CCCH_sf"/>
</dbReference>